<proteinExistence type="predicted"/>
<evidence type="ECO:0000259" key="1">
    <source>
        <dbReference type="Pfam" id="PF07727"/>
    </source>
</evidence>
<gene>
    <name evidence="3" type="ORF">E5676_scaffold94G00290</name>
    <name evidence="2" type="ORF">E6C27_scaffold616G00020</name>
</gene>
<dbReference type="InterPro" id="IPR013103">
    <property type="entry name" value="RVT_2"/>
</dbReference>
<evidence type="ECO:0000313" key="3">
    <source>
        <dbReference type="EMBL" id="TYK15923.1"/>
    </source>
</evidence>
<reference evidence="4 5" key="1">
    <citation type="submission" date="2019-08" db="EMBL/GenBank/DDBJ databases">
        <title>Draft genome sequences of two oriental melons (Cucumis melo L. var makuwa).</title>
        <authorList>
            <person name="Kwon S.-Y."/>
        </authorList>
    </citation>
    <scope>NUCLEOTIDE SEQUENCE [LARGE SCALE GENOMIC DNA]</scope>
    <source>
        <strain evidence="5">cv. Chang Bougi</strain>
        <strain evidence="4">cv. SW 3</strain>
        <tissue evidence="2">Leaf</tissue>
    </source>
</reference>
<dbReference type="Pfam" id="PF07727">
    <property type="entry name" value="RVT_2"/>
    <property type="match status" value="1"/>
</dbReference>
<name>A0A5A7V9H2_CUCMM</name>
<dbReference type="STRING" id="1194695.A0A5A7V9H2"/>
<sequence>MLSVTIAMKKGHIKKYCRKLKRDSKNHKGKEKKNDDDSDADTITVATQDLYILSDGDVVNLATQQSSWVIDNVLGWAMTDQQMQLSLEIKLDDEVSAIPSIMAYGSLLKFHASIERETGEKLKCVKTDNGEDEIQNEQFFDTDESSEQVGTEDSVQEQLAEIIVPPNVSLRRSTIKQEHTSEPRYKARLVVKGFSQKKRIDFDEIFAPIIKMSSIRVALSLAASLDLEVEQMDVQTAFLHGNLDKEIYMEQSEGFEQKGKEHLLCNLNKSLYGLKQASRQWYKKFEIDSSKKQLSKSFAVKDLGPAKKVLGIRIVRDRASKKLCMSQEQYIEKSPSTNKEKENMNKISYASVVGSLMYVVVCTRPDIAHVIGVVSHFMSNSGKQHWEAVKCIMRYLRGIFSLKLTFGDGKSILADSDMIGDLDSRKSTSSYLMTFASYAVS</sequence>
<comment type="caution">
    <text evidence="2">The sequence shown here is derived from an EMBL/GenBank/DDBJ whole genome shotgun (WGS) entry which is preliminary data.</text>
</comment>
<dbReference type="OrthoDB" id="1645289at2759"/>
<evidence type="ECO:0000313" key="5">
    <source>
        <dbReference type="Proteomes" id="UP000321947"/>
    </source>
</evidence>
<dbReference type="Proteomes" id="UP000321393">
    <property type="component" value="Unassembled WGS sequence"/>
</dbReference>
<evidence type="ECO:0000313" key="2">
    <source>
        <dbReference type="EMBL" id="KAA0063880.1"/>
    </source>
</evidence>
<accession>A0A5A7V9H2</accession>
<evidence type="ECO:0000313" key="4">
    <source>
        <dbReference type="Proteomes" id="UP000321393"/>
    </source>
</evidence>
<dbReference type="PANTHER" id="PTHR11439">
    <property type="entry name" value="GAG-POL-RELATED RETROTRANSPOSON"/>
    <property type="match status" value="1"/>
</dbReference>
<feature type="domain" description="Reverse transcriptase Ty1/copia-type" evidence="1">
    <location>
        <begin position="174"/>
        <end position="285"/>
    </location>
</feature>
<dbReference type="EMBL" id="SSTD01008434">
    <property type="protein sequence ID" value="TYK15923.1"/>
    <property type="molecule type" value="Genomic_DNA"/>
</dbReference>
<protein>
    <submittedName>
        <fullName evidence="2 3">Retrotransposon</fullName>
    </submittedName>
</protein>
<dbReference type="EMBL" id="SSTE01002041">
    <property type="protein sequence ID" value="KAA0063880.1"/>
    <property type="molecule type" value="Genomic_DNA"/>
</dbReference>
<dbReference type="AlphaFoldDB" id="A0A5A7V9H2"/>
<dbReference type="PANTHER" id="PTHR11439:SF467">
    <property type="entry name" value="INTEGRASE CATALYTIC DOMAIN-CONTAINING PROTEIN"/>
    <property type="match status" value="1"/>
</dbReference>
<organism evidence="2 4">
    <name type="scientific">Cucumis melo var. makuwa</name>
    <name type="common">Oriental melon</name>
    <dbReference type="NCBI Taxonomy" id="1194695"/>
    <lineage>
        <taxon>Eukaryota</taxon>
        <taxon>Viridiplantae</taxon>
        <taxon>Streptophyta</taxon>
        <taxon>Embryophyta</taxon>
        <taxon>Tracheophyta</taxon>
        <taxon>Spermatophyta</taxon>
        <taxon>Magnoliopsida</taxon>
        <taxon>eudicotyledons</taxon>
        <taxon>Gunneridae</taxon>
        <taxon>Pentapetalae</taxon>
        <taxon>rosids</taxon>
        <taxon>fabids</taxon>
        <taxon>Cucurbitales</taxon>
        <taxon>Cucurbitaceae</taxon>
        <taxon>Benincaseae</taxon>
        <taxon>Cucumis</taxon>
    </lineage>
</organism>
<dbReference type="Proteomes" id="UP000321947">
    <property type="component" value="Unassembled WGS sequence"/>
</dbReference>